<sequence>MRAGWLAGWRAGGLAGGRNKLNLLCQMLDFTHSMQHSAQQHSALLSFVLNNEAILDLKSLTGTETLAINVVYTMPFHCVSSTDPTKMAALMTAAIVSPTHYDPSFKVDVQLHEPLLSRAVTPQDVRIEMISLCFQFETLCKKELAE</sequence>
<dbReference type="EMBL" id="JAIWYP010000006">
    <property type="protein sequence ID" value="KAH3803497.1"/>
    <property type="molecule type" value="Genomic_DNA"/>
</dbReference>
<organism evidence="1 2">
    <name type="scientific">Dreissena polymorpha</name>
    <name type="common">Zebra mussel</name>
    <name type="synonym">Mytilus polymorpha</name>
    <dbReference type="NCBI Taxonomy" id="45954"/>
    <lineage>
        <taxon>Eukaryota</taxon>
        <taxon>Metazoa</taxon>
        <taxon>Spiralia</taxon>
        <taxon>Lophotrochozoa</taxon>
        <taxon>Mollusca</taxon>
        <taxon>Bivalvia</taxon>
        <taxon>Autobranchia</taxon>
        <taxon>Heteroconchia</taxon>
        <taxon>Euheterodonta</taxon>
        <taxon>Imparidentia</taxon>
        <taxon>Neoheterodontei</taxon>
        <taxon>Myida</taxon>
        <taxon>Dreissenoidea</taxon>
        <taxon>Dreissenidae</taxon>
        <taxon>Dreissena</taxon>
    </lineage>
</organism>
<reference evidence="1" key="1">
    <citation type="journal article" date="2019" name="bioRxiv">
        <title>The Genome of the Zebra Mussel, Dreissena polymorpha: A Resource for Invasive Species Research.</title>
        <authorList>
            <person name="McCartney M.A."/>
            <person name="Auch B."/>
            <person name="Kono T."/>
            <person name="Mallez S."/>
            <person name="Zhang Y."/>
            <person name="Obille A."/>
            <person name="Becker A."/>
            <person name="Abrahante J.E."/>
            <person name="Garbe J."/>
            <person name="Badalamenti J.P."/>
            <person name="Herman A."/>
            <person name="Mangelson H."/>
            <person name="Liachko I."/>
            <person name="Sullivan S."/>
            <person name="Sone E.D."/>
            <person name="Koren S."/>
            <person name="Silverstein K.A.T."/>
            <person name="Beckman K.B."/>
            <person name="Gohl D.M."/>
        </authorList>
    </citation>
    <scope>NUCLEOTIDE SEQUENCE</scope>
    <source>
        <strain evidence="1">Duluth1</strain>
        <tissue evidence="1">Whole animal</tissue>
    </source>
</reference>
<gene>
    <name evidence="1" type="ORF">DPMN_131759</name>
</gene>
<comment type="caution">
    <text evidence="1">The sequence shown here is derived from an EMBL/GenBank/DDBJ whole genome shotgun (WGS) entry which is preliminary data.</text>
</comment>
<feature type="non-terminal residue" evidence="1">
    <location>
        <position position="1"/>
    </location>
</feature>
<name>A0A9D4JD42_DREPO</name>
<accession>A0A9D4JD42</accession>
<keyword evidence="2" id="KW-1185">Reference proteome</keyword>
<protein>
    <submittedName>
        <fullName evidence="1">Uncharacterized protein</fullName>
    </submittedName>
</protein>
<dbReference type="Proteomes" id="UP000828390">
    <property type="component" value="Unassembled WGS sequence"/>
</dbReference>
<dbReference type="AlphaFoldDB" id="A0A9D4JD42"/>
<evidence type="ECO:0000313" key="1">
    <source>
        <dbReference type="EMBL" id="KAH3803497.1"/>
    </source>
</evidence>
<evidence type="ECO:0000313" key="2">
    <source>
        <dbReference type="Proteomes" id="UP000828390"/>
    </source>
</evidence>
<proteinExistence type="predicted"/>
<reference evidence="1" key="2">
    <citation type="submission" date="2020-11" db="EMBL/GenBank/DDBJ databases">
        <authorList>
            <person name="McCartney M.A."/>
            <person name="Auch B."/>
            <person name="Kono T."/>
            <person name="Mallez S."/>
            <person name="Becker A."/>
            <person name="Gohl D.M."/>
            <person name="Silverstein K.A.T."/>
            <person name="Koren S."/>
            <person name="Bechman K.B."/>
            <person name="Herman A."/>
            <person name="Abrahante J.E."/>
            <person name="Garbe J."/>
        </authorList>
    </citation>
    <scope>NUCLEOTIDE SEQUENCE</scope>
    <source>
        <strain evidence="1">Duluth1</strain>
        <tissue evidence="1">Whole animal</tissue>
    </source>
</reference>